<proteinExistence type="predicted"/>
<keyword evidence="3" id="KW-1185">Reference proteome</keyword>
<sequence length="230" mass="27405">MPFHHNERLSFQPFDEWGEVRIYYNGFLPHWRQDGCTYFVTFRLADSVPEGVLEAWRCEREQWLRTRDIEVNDDNWIGTFRRLSRNDRKLFERYFVSKLFQTLDEAHGSCVLRDNQLAEIVMKALLHFHTERLECGDAVVMPNHVHALMTPYPGYELEDVLHSIKSYTSNQIHARLKTKGTLWMSETHDHIVRDGEELLRIQNYIRVNPDKARLPDGQYLLHTAEYDLQL</sequence>
<feature type="domain" description="Transposase IS200-like" evidence="1">
    <location>
        <begin position="33"/>
        <end position="208"/>
    </location>
</feature>
<comment type="caution">
    <text evidence="2">The sequence shown here is derived from an EMBL/GenBank/DDBJ whole genome shotgun (WGS) entry which is preliminary data.</text>
</comment>
<dbReference type="Proteomes" id="UP000315471">
    <property type="component" value="Unassembled WGS sequence"/>
</dbReference>
<protein>
    <submittedName>
        <fullName evidence="2">Transposase IS200 like protein</fullName>
    </submittedName>
</protein>
<dbReference type="GO" id="GO:0043565">
    <property type="term" value="F:sequence-specific DNA binding"/>
    <property type="evidence" value="ECO:0007669"/>
    <property type="project" value="TreeGrafter"/>
</dbReference>
<dbReference type="SMART" id="SM01321">
    <property type="entry name" value="Y1_Tnp"/>
    <property type="match status" value="1"/>
</dbReference>
<dbReference type="SUPFAM" id="SSF143422">
    <property type="entry name" value="Transposase IS200-like"/>
    <property type="match status" value="1"/>
</dbReference>
<name>A0A5C6EBF9_9BACT</name>
<dbReference type="RefSeq" id="WP_231617302.1">
    <property type="nucleotide sequence ID" value="NZ_SJPY01000001.1"/>
</dbReference>
<dbReference type="GO" id="GO:0004803">
    <property type="term" value="F:transposase activity"/>
    <property type="evidence" value="ECO:0007669"/>
    <property type="project" value="InterPro"/>
</dbReference>
<dbReference type="PANTHER" id="PTHR36966">
    <property type="entry name" value="REP-ASSOCIATED TYROSINE TRANSPOSASE"/>
    <property type="match status" value="1"/>
</dbReference>
<dbReference type="EMBL" id="SJPY01000001">
    <property type="protein sequence ID" value="TWU45815.1"/>
    <property type="molecule type" value="Genomic_DNA"/>
</dbReference>
<dbReference type="GO" id="GO:0006313">
    <property type="term" value="P:DNA transposition"/>
    <property type="evidence" value="ECO:0007669"/>
    <property type="project" value="InterPro"/>
</dbReference>
<gene>
    <name evidence="2" type="ORF">Q31b_09910</name>
</gene>
<dbReference type="InterPro" id="IPR002686">
    <property type="entry name" value="Transposase_17"/>
</dbReference>
<reference evidence="2 3" key="1">
    <citation type="submission" date="2019-02" db="EMBL/GenBank/DDBJ databases">
        <title>Deep-cultivation of Planctomycetes and their phenomic and genomic characterization uncovers novel biology.</title>
        <authorList>
            <person name="Wiegand S."/>
            <person name="Jogler M."/>
            <person name="Boedeker C."/>
            <person name="Pinto D."/>
            <person name="Vollmers J."/>
            <person name="Rivas-Marin E."/>
            <person name="Kohn T."/>
            <person name="Peeters S.H."/>
            <person name="Heuer A."/>
            <person name="Rast P."/>
            <person name="Oberbeckmann S."/>
            <person name="Bunk B."/>
            <person name="Jeske O."/>
            <person name="Meyerdierks A."/>
            <person name="Storesund J.E."/>
            <person name="Kallscheuer N."/>
            <person name="Luecker S."/>
            <person name="Lage O.M."/>
            <person name="Pohl T."/>
            <person name="Merkel B.J."/>
            <person name="Hornburger P."/>
            <person name="Mueller R.-W."/>
            <person name="Bruemmer F."/>
            <person name="Labrenz M."/>
            <person name="Spormann A.M."/>
            <person name="Op Den Camp H."/>
            <person name="Overmann J."/>
            <person name="Amann R."/>
            <person name="Jetten M.S.M."/>
            <person name="Mascher T."/>
            <person name="Medema M.H."/>
            <person name="Devos D.P."/>
            <person name="Kaster A.-K."/>
            <person name="Ovreas L."/>
            <person name="Rohde M."/>
            <person name="Galperin M.Y."/>
            <person name="Jogler C."/>
        </authorList>
    </citation>
    <scope>NUCLEOTIDE SEQUENCE [LARGE SCALE GENOMIC DNA]</scope>
    <source>
        <strain evidence="2 3">Q31b</strain>
    </source>
</reference>
<dbReference type="Gene3D" id="3.30.70.1290">
    <property type="entry name" value="Transposase IS200-like"/>
    <property type="match status" value="1"/>
</dbReference>
<evidence type="ECO:0000259" key="1">
    <source>
        <dbReference type="SMART" id="SM01321"/>
    </source>
</evidence>
<dbReference type="InterPro" id="IPR036515">
    <property type="entry name" value="Transposase_17_sf"/>
</dbReference>
<dbReference type="InterPro" id="IPR052715">
    <property type="entry name" value="RAYT_transposase"/>
</dbReference>
<accession>A0A5C6EBF9</accession>
<dbReference type="Pfam" id="PF01797">
    <property type="entry name" value="Y1_Tnp"/>
    <property type="match status" value="1"/>
</dbReference>
<evidence type="ECO:0000313" key="2">
    <source>
        <dbReference type="EMBL" id="TWU45815.1"/>
    </source>
</evidence>
<evidence type="ECO:0000313" key="3">
    <source>
        <dbReference type="Proteomes" id="UP000315471"/>
    </source>
</evidence>
<dbReference type="PANTHER" id="PTHR36966:SF1">
    <property type="entry name" value="REP-ASSOCIATED TYROSINE TRANSPOSASE"/>
    <property type="match status" value="1"/>
</dbReference>
<dbReference type="AlphaFoldDB" id="A0A5C6EBF9"/>
<organism evidence="2 3">
    <name type="scientific">Novipirellula aureliae</name>
    <dbReference type="NCBI Taxonomy" id="2527966"/>
    <lineage>
        <taxon>Bacteria</taxon>
        <taxon>Pseudomonadati</taxon>
        <taxon>Planctomycetota</taxon>
        <taxon>Planctomycetia</taxon>
        <taxon>Pirellulales</taxon>
        <taxon>Pirellulaceae</taxon>
        <taxon>Novipirellula</taxon>
    </lineage>
</organism>